<comment type="caution">
    <text evidence="2">The sequence shown here is derived from an EMBL/GenBank/DDBJ whole genome shotgun (WGS) entry which is preliminary data.</text>
</comment>
<dbReference type="AlphaFoldDB" id="A0A917X909"/>
<reference evidence="2" key="1">
    <citation type="journal article" date="2014" name="Int. J. Syst. Evol. Microbiol.">
        <title>Complete genome sequence of Corynebacterium casei LMG S-19264T (=DSM 44701T), isolated from a smear-ripened cheese.</title>
        <authorList>
            <consortium name="US DOE Joint Genome Institute (JGI-PGF)"/>
            <person name="Walter F."/>
            <person name="Albersmeier A."/>
            <person name="Kalinowski J."/>
            <person name="Ruckert C."/>
        </authorList>
    </citation>
    <scope>NUCLEOTIDE SEQUENCE</scope>
    <source>
        <strain evidence="2">CGMCC 4.7110</strain>
    </source>
</reference>
<reference evidence="2" key="2">
    <citation type="submission" date="2020-09" db="EMBL/GenBank/DDBJ databases">
        <authorList>
            <person name="Sun Q."/>
            <person name="Zhou Y."/>
        </authorList>
    </citation>
    <scope>NUCLEOTIDE SEQUENCE</scope>
    <source>
        <strain evidence="2">CGMCC 4.7110</strain>
    </source>
</reference>
<name>A0A917X909_9ACTN</name>
<proteinExistence type="predicted"/>
<evidence type="ECO:0000313" key="2">
    <source>
        <dbReference type="EMBL" id="GGM90259.1"/>
    </source>
</evidence>
<protein>
    <submittedName>
        <fullName evidence="2">Uncharacterized protein</fullName>
    </submittedName>
</protein>
<keyword evidence="3" id="KW-1185">Reference proteome</keyword>
<gene>
    <name evidence="2" type="ORF">GCM10011578_007600</name>
</gene>
<feature type="region of interest" description="Disordered" evidence="1">
    <location>
        <begin position="29"/>
        <end position="76"/>
    </location>
</feature>
<dbReference type="Proteomes" id="UP000653411">
    <property type="component" value="Unassembled WGS sequence"/>
</dbReference>
<evidence type="ECO:0000313" key="3">
    <source>
        <dbReference type="Proteomes" id="UP000653411"/>
    </source>
</evidence>
<dbReference type="EMBL" id="BMML01000001">
    <property type="protein sequence ID" value="GGM90259.1"/>
    <property type="molecule type" value="Genomic_DNA"/>
</dbReference>
<organism evidence="2 3">
    <name type="scientific">Streptomyces fuscichromogenes</name>
    <dbReference type="NCBI Taxonomy" id="1324013"/>
    <lineage>
        <taxon>Bacteria</taxon>
        <taxon>Bacillati</taxon>
        <taxon>Actinomycetota</taxon>
        <taxon>Actinomycetes</taxon>
        <taxon>Kitasatosporales</taxon>
        <taxon>Streptomycetaceae</taxon>
        <taxon>Streptomyces</taxon>
    </lineage>
</organism>
<evidence type="ECO:0000256" key="1">
    <source>
        <dbReference type="SAM" id="MobiDB-lite"/>
    </source>
</evidence>
<accession>A0A917X909</accession>
<sequence length="120" mass="12777">METFACSLIYLAQCGSAPSGRLKKTVRLNGKGKRQGGGLPAATVSSGLRPCGPARGRQEQAGKTTGGAAAPHSHSRKARFLQTSAVAISEARPCDQVVSTRRRYRGIVRQTLKPWRNLGC</sequence>